<dbReference type="Proteomes" id="UP000594967">
    <property type="component" value="Chromosome"/>
</dbReference>
<dbReference type="EMBL" id="CP065673">
    <property type="protein sequence ID" value="QPS20844.1"/>
    <property type="molecule type" value="Genomic_DNA"/>
</dbReference>
<sequence>MSKYVVFIKSDDSKALPKESVTHSLIKEMRQRGFRKYHIEVEAENERDAIDKLNKNNNDHLVSLREFSGDVFICSACVVIMALIYFFS</sequence>
<proteinExistence type="predicted"/>
<keyword evidence="5" id="KW-1185">Reference proteome</keyword>
<evidence type="ECO:0000313" key="5">
    <source>
        <dbReference type="Proteomes" id="UP000594967"/>
    </source>
</evidence>
<keyword evidence="1" id="KW-0812">Transmembrane</keyword>
<reference evidence="2 5" key="2">
    <citation type="submission" date="2020-12" db="EMBL/GenBank/DDBJ databases">
        <title>FDA dAtabase for Regulatory Grade micrObial Sequences (FDA-ARGOS): Supporting development and validation of Infectious Disease Dx tests.</title>
        <authorList>
            <person name="Sproer C."/>
            <person name="Gronow S."/>
            <person name="Severitt S."/>
            <person name="Schroder I."/>
            <person name="Tallon L."/>
            <person name="Sadzewicz L."/>
            <person name="Zhao X."/>
            <person name="Boylan J."/>
            <person name="Ott S."/>
            <person name="Bowen H."/>
            <person name="Vavikolanu K."/>
            <person name="Mehta A."/>
            <person name="Aluvathingal J."/>
            <person name="Nadendla S."/>
            <person name="Lowell S."/>
            <person name="Myers T."/>
            <person name="Yan Y."/>
            <person name="Sichtig H."/>
        </authorList>
    </citation>
    <scope>NUCLEOTIDE SEQUENCE [LARGE SCALE GENOMIC DNA]</scope>
    <source>
        <strain evidence="2 5">FDAARGOS_907</strain>
    </source>
</reference>
<keyword evidence="1" id="KW-1133">Transmembrane helix</keyword>
<evidence type="ECO:0000313" key="4">
    <source>
        <dbReference type="Proteomes" id="UP000248897"/>
    </source>
</evidence>
<dbReference type="AlphaFoldDB" id="A0A2X4UZF0"/>
<dbReference type="EMBL" id="LS483469">
    <property type="protein sequence ID" value="SQI40002.1"/>
    <property type="molecule type" value="Genomic_DNA"/>
</dbReference>
<organism evidence="3 4">
    <name type="scientific">Serratia plymuthica</name>
    <dbReference type="NCBI Taxonomy" id="82996"/>
    <lineage>
        <taxon>Bacteria</taxon>
        <taxon>Pseudomonadati</taxon>
        <taxon>Pseudomonadota</taxon>
        <taxon>Gammaproteobacteria</taxon>
        <taxon>Enterobacterales</taxon>
        <taxon>Yersiniaceae</taxon>
        <taxon>Serratia</taxon>
    </lineage>
</organism>
<accession>A0A2X4UZF0</accession>
<dbReference type="RefSeq" id="WP_063198359.1">
    <property type="nucleotide sequence ID" value="NZ_CAMITG010000002.1"/>
</dbReference>
<evidence type="ECO:0000313" key="2">
    <source>
        <dbReference type="EMBL" id="QPS20844.1"/>
    </source>
</evidence>
<evidence type="ECO:0000313" key="3">
    <source>
        <dbReference type="EMBL" id="SQI40002.1"/>
    </source>
</evidence>
<protein>
    <submittedName>
        <fullName evidence="3">Uncharacterized protein</fullName>
    </submittedName>
</protein>
<feature type="transmembrane region" description="Helical" evidence="1">
    <location>
        <begin position="67"/>
        <end position="87"/>
    </location>
</feature>
<reference evidence="3 4" key="1">
    <citation type="submission" date="2018-06" db="EMBL/GenBank/DDBJ databases">
        <authorList>
            <consortium name="Pathogen Informatics"/>
            <person name="Doyle S."/>
        </authorList>
    </citation>
    <scope>NUCLEOTIDE SEQUENCE [LARGE SCALE GENOMIC DNA]</scope>
    <source>
        <strain evidence="3 4">NCTC12961</strain>
    </source>
</reference>
<evidence type="ECO:0000256" key="1">
    <source>
        <dbReference type="SAM" id="Phobius"/>
    </source>
</evidence>
<gene>
    <name evidence="2" type="ORF">I6G64_25425</name>
    <name evidence="3" type="ORF">NCTC12961_03011</name>
</gene>
<name>A0A2X4UZF0_SERPL</name>
<keyword evidence="1" id="KW-0472">Membrane</keyword>
<dbReference type="Proteomes" id="UP000248897">
    <property type="component" value="Chromosome 1"/>
</dbReference>